<evidence type="ECO:0000313" key="2">
    <source>
        <dbReference type="EMBL" id="KAK7532868.1"/>
    </source>
</evidence>
<sequence length="200" mass="22048">MAYRQSIPCVDTFTCRRTPPTHARTHADEERKPPPPPLPPAAGPRRLPSVLVAVLASPNTKNITKKPRALRRLPPPAIACQASSPKPNSTPPPSCHVSRPYTALRAYCMYVPFLLMVPHCTHCCLRRLSRRLRSECWLARLSLLPSPLAYYSTCTRLPCCGAAARMPGCCMHTDHVFNICSSLCFLGRAKLLLLLLLAAG</sequence>
<gene>
    <name evidence="2" type="ORF">J3D65DRAFT_633577</name>
</gene>
<evidence type="ECO:0000313" key="3">
    <source>
        <dbReference type="Proteomes" id="UP001360953"/>
    </source>
</evidence>
<dbReference type="RefSeq" id="XP_066652261.1">
    <property type="nucleotide sequence ID" value="XM_066801131.1"/>
</dbReference>
<dbReference type="Proteomes" id="UP001360953">
    <property type="component" value="Unassembled WGS sequence"/>
</dbReference>
<keyword evidence="3" id="KW-1185">Reference proteome</keyword>
<protein>
    <submittedName>
        <fullName evidence="2">Uncharacterized protein</fullName>
    </submittedName>
</protein>
<organism evidence="2 3">
    <name type="scientific">Phyllosticta citribraziliensis</name>
    <dbReference type="NCBI Taxonomy" id="989973"/>
    <lineage>
        <taxon>Eukaryota</taxon>
        <taxon>Fungi</taxon>
        <taxon>Dikarya</taxon>
        <taxon>Ascomycota</taxon>
        <taxon>Pezizomycotina</taxon>
        <taxon>Dothideomycetes</taxon>
        <taxon>Dothideomycetes incertae sedis</taxon>
        <taxon>Botryosphaeriales</taxon>
        <taxon>Phyllostictaceae</taxon>
        <taxon>Phyllosticta</taxon>
    </lineage>
</organism>
<proteinExistence type="predicted"/>
<evidence type="ECO:0000256" key="1">
    <source>
        <dbReference type="SAM" id="MobiDB-lite"/>
    </source>
</evidence>
<dbReference type="EMBL" id="JBBPEH010000010">
    <property type="protein sequence ID" value="KAK7532868.1"/>
    <property type="molecule type" value="Genomic_DNA"/>
</dbReference>
<feature type="region of interest" description="Disordered" evidence="1">
    <location>
        <begin position="14"/>
        <end position="44"/>
    </location>
</feature>
<accession>A0ABR1LCA7</accession>
<reference evidence="2 3" key="1">
    <citation type="submission" date="2024-04" db="EMBL/GenBank/DDBJ databases">
        <title>Phyllosticta paracitricarpa is synonymous to the EU quarantine fungus P. citricarpa based on phylogenomic analyses.</title>
        <authorList>
            <consortium name="Lawrence Berkeley National Laboratory"/>
            <person name="Van ingen-buijs V.A."/>
            <person name="Van westerhoven A.C."/>
            <person name="Haridas S."/>
            <person name="Skiadas P."/>
            <person name="Martin F."/>
            <person name="Groenewald J.Z."/>
            <person name="Crous P.W."/>
            <person name="Seidl M.F."/>
        </authorList>
    </citation>
    <scope>NUCLEOTIDE SEQUENCE [LARGE SCALE GENOMIC DNA]</scope>
    <source>
        <strain evidence="2 3">CPC 17464</strain>
    </source>
</reference>
<dbReference type="GeneID" id="92034037"/>
<name>A0ABR1LCA7_9PEZI</name>
<comment type="caution">
    <text evidence="2">The sequence shown here is derived from an EMBL/GenBank/DDBJ whole genome shotgun (WGS) entry which is preliminary data.</text>
</comment>